<protein>
    <recommendedName>
        <fullName evidence="9">EEF1A lysine methyltransferase 4</fullName>
    </recommendedName>
</protein>
<keyword evidence="4" id="KW-0808">Transferase</keyword>
<evidence type="ECO:0000256" key="6">
    <source>
        <dbReference type="ARBA" id="ARBA00048653"/>
    </source>
</evidence>
<comment type="function">
    <text evidence="8">Protein-lysine methyltransferase that efficiently catalyzes three successive methylations on 'Lys-36' in eukaryotic translation elongation factor 1 alpha (EEF1A1 or EEF1A2).</text>
</comment>
<dbReference type="AlphaFoldDB" id="A0A7M7N840"/>
<dbReference type="SUPFAM" id="SSF53335">
    <property type="entry name" value="S-adenosyl-L-methionine-dependent methyltransferases"/>
    <property type="match status" value="1"/>
</dbReference>
<dbReference type="PANTHER" id="PTHR12176">
    <property type="entry name" value="SAM-DEPENDENT METHYLTRANSFERASE SUPERFAMILY PROTEIN"/>
    <property type="match status" value="1"/>
</dbReference>
<comment type="similarity">
    <text evidence="1">Belongs to the methyltransferase superfamily.</text>
</comment>
<dbReference type="PANTHER" id="PTHR12176:SF80">
    <property type="entry name" value="EEF1A LYSINE METHYLTRANSFERASE 4"/>
    <property type="match status" value="1"/>
</dbReference>
<feature type="domain" description="Methyltransferase type 11" evidence="10">
    <location>
        <begin position="57"/>
        <end position="166"/>
    </location>
</feature>
<evidence type="ECO:0000256" key="2">
    <source>
        <dbReference type="ARBA" id="ARBA00022553"/>
    </source>
</evidence>
<evidence type="ECO:0000256" key="7">
    <source>
        <dbReference type="ARBA" id="ARBA00052410"/>
    </source>
</evidence>
<evidence type="ECO:0000313" key="12">
    <source>
        <dbReference type="Proteomes" id="UP000007110"/>
    </source>
</evidence>
<evidence type="ECO:0000256" key="1">
    <source>
        <dbReference type="ARBA" id="ARBA00008361"/>
    </source>
</evidence>
<dbReference type="InParanoid" id="A0A7M7N840"/>
<dbReference type="GO" id="GO:0008757">
    <property type="term" value="F:S-adenosylmethionine-dependent methyltransferase activity"/>
    <property type="evidence" value="ECO:0007669"/>
    <property type="project" value="InterPro"/>
</dbReference>
<keyword evidence="3" id="KW-0489">Methyltransferase</keyword>
<evidence type="ECO:0000256" key="5">
    <source>
        <dbReference type="ARBA" id="ARBA00022691"/>
    </source>
</evidence>
<name>A0A7M7N840_STRPU</name>
<evidence type="ECO:0000256" key="4">
    <source>
        <dbReference type="ARBA" id="ARBA00022679"/>
    </source>
</evidence>
<dbReference type="FunFam" id="3.40.50.150:FF:000111">
    <property type="entry name" value="EEF1A lysine methyltransferase 4"/>
    <property type="match status" value="1"/>
</dbReference>
<dbReference type="Pfam" id="PF08241">
    <property type="entry name" value="Methyltransf_11"/>
    <property type="match status" value="1"/>
</dbReference>
<keyword evidence="12" id="KW-1185">Reference proteome</keyword>
<dbReference type="GeneID" id="586979"/>
<evidence type="ECO:0000313" key="11">
    <source>
        <dbReference type="EnsemblMetazoa" id="XP_030832553"/>
    </source>
</evidence>
<evidence type="ECO:0000259" key="10">
    <source>
        <dbReference type="Pfam" id="PF08241"/>
    </source>
</evidence>
<dbReference type="RefSeq" id="XP_030832553.1">
    <property type="nucleotide sequence ID" value="XM_030976693.1"/>
</dbReference>
<keyword evidence="2" id="KW-0597">Phosphoprotein</keyword>
<dbReference type="CDD" id="cd02440">
    <property type="entry name" value="AdoMet_MTases"/>
    <property type="match status" value="1"/>
</dbReference>
<proteinExistence type="inferred from homology"/>
<evidence type="ECO:0000256" key="3">
    <source>
        <dbReference type="ARBA" id="ARBA00022603"/>
    </source>
</evidence>
<dbReference type="GO" id="GO:0032259">
    <property type="term" value="P:methylation"/>
    <property type="evidence" value="ECO:0007669"/>
    <property type="project" value="UniProtKB-KW"/>
</dbReference>
<evidence type="ECO:0000256" key="9">
    <source>
        <dbReference type="ARBA" id="ARBA00067848"/>
    </source>
</evidence>
<dbReference type="Gene3D" id="3.40.50.150">
    <property type="entry name" value="Vaccinia Virus protein VP39"/>
    <property type="match status" value="1"/>
</dbReference>
<sequence>MAASERTTNGELDLPDFTTESYWDERFKEEETYDWLLKYHQFSHFVEKHVNRNERILMLGCGNSKLSLEMYEDGYHNIVNVDFSSVCIEKMKEKHQHCPIMQWMVMDIKDLKFPDCSFDVVLEKGTLDALVANERDPWNMTDEGYDVMEQSLTQVSRVLKPGGYFLSITFSQPHFRRPLLARTLLKWNVELMTLGDHFHFFSFAMEKGKEMSAKDKELEKESMLKRQSNAQGNVKRQYVYVKDEESEQTFLNAFHL</sequence>
<reference evidence="12" key="1">
    <citation type="submission" date="2015-02" db="EMBL/GenBank/DDBJ databases">
        <title>Genome sequencing for Strongylocentrotus purpuratus.</title>
        <authorList>
            <person name="Murali S."/>
            <person name="Liu Y."/>
            <person name="Vee V."/>
            <person name="English A."/>
            <person name="Wang M."/>
            <person name="Skinner E."/>
            <person name="Han Y."/>
            <person name="Muzny D.M."/>
            <person name="Worley K.C."/>
            <person name="Gibbs R.A."/>
        </authorList>
    </citation>
    <scope>NUCLEOTIDE SEQUENCE</scope>
</reference>
<reference evidence="11" key="2">
    <citation type="submission" date="2021-01" db="UniProtKB">
        <authorList>
            <consortium name="EnsemblMetazoa"/>
        </authorList>
    </citation>
    <scope>IDENTIFICATION</scope>
</reference>
<comment type="catalytic activity">
    <reaction evidence="7">
        <text>N(6),N(6)-dimethyl-L-lysyl-[protein] + S-adenosyl-L-methionine = N(6),N(6),N(6)-trimethyl-L-lysyl-[protein] + S-adenosyl-L-homocysteine + H(+)</text>
        <dbReference type="Rhea" id="RHEA:54200"/>
        <dbReference type="Rhea" id="RHEA-COMP:13826"/>
        <dbReference type="Rhea" id="RHEA-COMP:13827"/>
        <dbReference type="ChEBI" id="CHEBI:15378"/>
        <dbReference type="ChEBI" id="CHEBI:57856"/>
        <dbReference type="ChEBI" id="CHEBI:59789"/>
        <dbReference type="ChEBI" id="CHEBI:61961"/>
        <dbReference type="ChEBI" id="CHEBI:61976"/>
    </reaction>
</comment>
<dbReference type="KEGG" id="spu:586979"/>
<keyword evidence="5" id="KW-0949">S-adenosyl-L-methionine</keyword>
<comment type="catalytic activity">
    <reaction evidence="6">
        <text>N(6)-methyl-L-lysyl-[protein] + S-adenosyl-L-methionine = N(6),N(6)-dimethyl-L-lysyl-[protein] + S-adenosyl-L-homocysteine + H(+)</text>
        <dbReference type="Rhea" id="RHEA:54196"/>
        <dbReference type="Rhea" id="RHEA-COMP:13053"/>
        <dbReference type="Rhea" id="RHEA-COMP:13827"/>
        <dbReference type="ChEBI" id="CHEBI:15378"/>
        <dbReference type="ChEBI" id="CHEBI:57856"/>
        <dbReference type="ChEBI" id="CHEBI:59789"/>
        <dbReference type="ChEBI" id="CHEBI:61929"/>
        <dbReference type="ChEBI" id="CHEBI:61976"/>
    </reaction>
</comment>
<accession>A0A7M7N840</accession>
<dbReference type="InterPro" id="IPR013216">
    <property type="entry name" value="Methyltransf_11"/>
</dbReference>
<dbReference type="OMA" id="MSAFQTG"/>
<dbReference type="InterPro" id="IPR029063">
    <property type="entry name" value="SAM-dependent_MTases_sf"/>
</dbReference>
<dbReference type="CTD" id="110599564"/>
<dbReference type="OrthoDB" id="411785at2759"/>
<dbReference type="Proteomes" id="UP000007110">
    <property type="component" value="Unassembled WGS sequence"/>
</dbReference>
<dbReference type="EnsemblMetazoa" id="XM_030976693">
    <property type="protein sequence ID" value="XP_030832553"/>
    <property type="gene ID" value="LOC586979"/>
</dbReference>
<organism evidence="11 12">
    <name type="scientific">Strongylocentrotus purpuratus</name>
    <name type="common">Purple sea urchin</name>
    <dbReference type="NCBI Taxonomy" id="7668"/>
    <lineage>
        <taxon>Eukaryota</taxon>
        <taxon>Metazoa</taxon>
        <taxon>Echinodermata</taxon>
        <taxon>Eleutherozoa</taxon>
        <taxon>Echinozoa</taxon>
        <taxon>Echinoidea</taxon>
        <taxon>Euechinoidea</taxon>
        <taxon>Echinacea</taxon>
        <taxon>Camarodonta</taxon>
        <taxon>Echinidea</taxon>
        <taxon>Strongylocentrotidae</taxon>
        <taxon>Strongylocentrotus</taxon>
    </lineage>
</organism>
<evidence type="ECO:0000256" key="8">
    <source>
        <dbReference type="ARBA" id="ARBA00059299"/>
    </source>
</evidence>
<dbReference type="InterPro" id="IPR051419">
    <property type="entry name" value="Lys/N-term_MeTrsfase_sf"/>
</dbReference>